<dbReference type="STRING" id="1117702.AQZ52_15840"/>
<protein>
    <recommendedName>
        <fullName evidence="2">Cell wall hydrolase SleB domain-containing protein</fullName>
    </recommendedName>
</protein>
<feature type="compositionally biased region" description="Low complexity" evidence="1">
    <location>
        <begin position="176"/>
        <end position="187"/>
    </location>
</feature>
<name>A0A117UT33_9SPHN</name>
<accession>A0A117UT33</accession>
<dbReference type="GO" id="GO:0016787">
    <property type="term" value="F:hydrolase activity"/>
    <property type="evidence" value="ECO:0007669"/>
    <property type="project" value="InterPro"/>
</dbReference>
<evidence type="ECO:0000256" key="1">
    <source>
        <dbReference type="SAM" id="MobiDB-lite"/>
    </source>
</evidence>
<feature type="region of interest" description="Disordered" evidence="1">
    <location>
        <begin position="215"/>
        <end position="246"/>
    </location>
</feature>
<keyword evidence="4" id="KW-1185">Reference proteome</keyword>
<dbReference type="Gene3D" id="1.10.10.2520">
    <property type="entry name" value="Cell wall hydrolase SleB, domain 1"/>
    <property type="match status" value="1"/>
</dbReference>
<dbReference type="InterPro" id="IPR011105">
    <property type="entry name" value="Cell_wall_hydrolase_SleB"/>
</dbReference>
<feature type="region of interest" description="Disordered" evidence="1">
    <location>
        <begin position="170"/>
        <end position="192"/>
    </location>
</feature>
<evidence type="ECO:0000313" key="3">
    <source>
        <dbReference type="EMBL" id="KUR70318.1"/>
    </source>
</evidence>
<organism evidence="3 4">
    <name type="scientific">Novosphingobium fuchskuhlense</name>
    <dbReference type="NCBI Taxonomy" id="1117702"/>
    <lineage>
        <taxon>Bacteria</taxon>
        <taxon>Pseudomonadati</taxon>
        <taxon>Pseudomonadota</taxon>
        <taxon>Alphaproteobacteria</taxon>
        <taxon>Sphingomonadales</taxon>
        <taxon>Sphingomonadaceae</taxon>
        <taxon>Novosphingobium</taxon>
    </lineage>
</organism>
<dbReference type="AlphaFoldDB" id="A0A117UT33"/>
<dbReference type="InterPro" id="IPR042047">
    <property type="entry name" value="SleB_dom1"/>
</dbReference>
<proteinExistence type="predicted"/>
<dbReference type="Proteomes" id="UP000058012">
    <property type="component" value="Unassembled WGS sequence"/>
</dbReference>
<sequence length="246" mass="25705">MAVAGPGQITARAQETGFAAALRSDMAGPSAAEDKEDSLRCLTLAVAYEAGNQSREGQQAVAEVVLNRLAHSAFPKTVCGVVWQGWQRGRGCQFTFVCDGALSRRLSDETISAARAVAMGTLAAGKPRLVAGALNYHANYVSPAWAANLVRVGRIGAHIFYRPLPGGSPEGGLPGGDAQAQAAASDSTGARWAQPDHGMIMRAYARYSRIGQGSAGENREPLAPAPSAPHDAQEPKVFAPWGLALR</sequence>
<feature type="domain" description="Cell wall hydrolase SleB" evidence="2">
    <location>
        <begin position="53"/>
        <end position="161"/>
    </location>
</feature>
<dbReference type="Pfam" id="PF07486">
    <property type="entry name" value="Hydrolase_2"/>
    <property type="match status" value="1"/>
</dbReference>
<comment type="caution">
    <text evidence="3">The sequence shown here is derived from an EMBL/GenBank/DDBJ whole genome shotgun (WGS) entry which is preliminary data.</text>
</comment>
<evidence type="ECO:0000313" key="4">
    <source>
        <dbReference type="Proteomes" id="UP000058012"/>
    </source>
</evidence>
<gene>
    <name evidence="3" type="ORF">AQZ52_15840</name>
</gene>
<evidence type="ECO:0000259" key="2">
    <source>
        <dbReference type="Pfam" id="PF07486"/>
    </source>
</evidence>
<reference evidence="3 4" key="1">
    <citation type="submission" date="2015-10" db="EMBL/GenBank/DDBJ databases">
        <title>Draft genome sequence of Novosphingobium fuchskuhlense DSM 25065 isolated from a surface water sample of the southwest basin of Lake Grosse Fuchskuhle.</title>
        <authorList>
            <person name="Ruckert C."/>
            <person name="Winkler A."/>
            <person name="Glaeser J."/>
            <person name="Grossart H.-P."/>
            <person name="Kalinowski J."/>
            <person name="Glaeser S."/>
        </authorList>
    </citation>
    <scope>NUCLEOTIDE SEQUENCE [LARGE SCALE GENOMIC DNA]</scope>
    <source>
        <strain evidence="3 4">FNE08-7</strain>
    </source>
</reference>
<dbReference type="EMBL" id="LLZS01000009">
    <property type="protein sequence ID" value="KUR70318.1"/>
    <property type="molecule type" value="Genomic_DNA"/>
</dbReference>